<evidence type="ECO:0000256" key="9">
    <source>
        <dbReference type="ARBA" id="ARBA00048266"/>
    </source>
</evidence>
<feature type="compositionally biased region" description="Gly residues" evidence="13">
    <location>
        <begin position="507"/>
        <end position="517"/>
    </location>
</feature>
<dbReference type="Gene3D" id="3.20.20.70">
    <property type="entry name" value="Aldolase class I"/>
    <property type="match status" value="1"/>
</dbReference>
<evidence type="ECO:0000256" key="10">
    <source>
        <dbReference type="ARBA" id="ARBA00048342"/>
    </source>
</evidence>
<evidence type="ECO:0000313" key="15">
    <source>
        <dbReference type="EMBL" id="GLC57292.1"/>
    </source>
</evidence>
<dbReference type="GO" id="GO:0003723">
    <property type="term" value="F:RNA binding"/>
    <property type="evidence" value="ECO:0007669"/>
    <property type="project" value="TreeGrafter"/>
</dbReference>
<proteinExistence type="inferred from homology"/>
<dbReference type="InterPro" id="IPR035587">
    <property type="entry name" value="DUS-like_FMN-bd"/>
</dbReference>
<dbReference type="InterPro" id="IPR013785">
    <property type="entry name" value="Aldolase_TIM"/>
</dbReference>
<evidence type="ECO:0000256" key="5">
    <source>
        <dbReference type="ARBA" id="ARBA00022643"/>
    </source>
</evidence>
<keyword evidence="5" id="KW-0288">FMN</keyword>
<dbReference type="InterPro" id="IPR018517">
    <property type="entry name" value="tRNA_hU_synthase_CS"/>
</dbReference>
<comment type="catalytic activity">
    <reaction evidence="10">
        <text>a 5,6-dihydrouridine in mRNA + NAD(+) = a uridine in mRNA + NADH + H(+)</text>
        <dbReference type="Rhea" id="RHEA:69851"/>
        <dbReference type="Rhea" id="RHEA-COMP:14658"/>
        <dbReference type="Rhea" id="RHEA-COMP:17789"/>
        <dbReference type="ChEBI" id="CHEBI:15378"/>
        <dbReference type="ChEBI" id="CHEBI:57540"/>
        <dbReference type="ChEBI" id="CHEBI:57945"/>
        <dbReference type="ChEBI" id="CHEBI:65315"/>
        <dbReference type="ChEBI" id="CHEBI:74443"/>
    </reaction>
    <physiologicalReaction direction="right-to-left" evidence="10">
        <dbReference type="Rhea" id="RHEA:69853"/>
    </physiologicalReaction>
</comment>
<dbReference type="PROSITE" id="PS01136">
    <property type="entry name" value="UPF0034"/>
    <property type="match status" value="1"/>
</dbReference>
<dbReference type="Pfam" id="PF01207">
    <property type="entry name" value="Dus"/>
    <property type="match status" value="1"/>
</dbReference>
<dbReference type="CDD" id="cd02801">
    <property type="entry name" value="DUS_like_FMN"/>
    <property type="match status" value="1"/>
</dbReference>
<evidence type="ECO:0000256" key="12">
    <source>
        <dbReference type="ARBA" id="ARBA00049513"/>
    </source>
</evidence>
<feature type="compositionally biased region" description="Gly residues" evidence="13">
    <location>
        <begin position="144"/>
        <end position="166"/>
    </location>
</feature>
<feature type="region of interest" description="Disordered" evidence="13">
    <location>
        <begin position="1"/>
        <end position="32"/>
    </location>
</feature>
<dbReference type="PANTHER" id="PTHR45846:SF1">
    <property type="entry name" value="TRNA-DIHYDROURIDINE(47) SYNTHASE [NAD(P)(+)]-LIKE"/>
    <property type="match status" value="1"/>
</dbReference>
<evidence type="ECO:0000256" key="3">
    <source>
        <dbReference type="ARBA" id="ARBA00012376"/>
    </source>
</evidence>
<keyword evidence="16" id="KW-1185">Reference proteome</keyword>
<evidence type="ECO:0000256" key="13">
    <source>
        <dbReference type="SAM" id="MobiDB-lite"/>
    </source>
</evidence>
<comment type="catalytic activity">
    <reaction evidence="12">
        <text>5,6-dihydrouridine(47) in tRNA + NADP(+) = uridine(47) in tRNA + NADPH + H(+)</text>
        <dbReference type="Rhea" id="RHEA:53360"/>
        <dbReference type="Rhea" id="RHEA-COMP:13539"/>
        <dbReference type="Rhea" id="RHEA-COMP:13540"/>
        <dbReference type="ChEBI" id="CHEBI:15378"/>
        <dbReference type="ChEBI" id="CHEBI:57783"/>
        <dbReference type="ChEBI" id="CHEBI:58349"/>
        <dbReference type="ChEBI" id="CHEBI:65315"/>
        <dbReference type="ChEBI" id="CHEBI:74443"/>
        <dbReference type="EC" id="1.3.1.89"/>
    </reaction>
    <physiologicalReaction direction="right-to-left" evidence="12">
        <dbReference type="Rhea" id="RHEA:53362"/>
    </physiologicalReaction>
</comment>
<dbReference type="EMBL" id="BRXU01000018">
    <property type="protein sequence ID" value="GLC57292.1"/>
    <property type="molecule type" value="Genomic_DNA"/>
</dbReference>
<accession>A0A9W6BT58</accession>
<dbReference type="AlphaFoldDB" id="A0A9W6BT58"/>
<keyword evidence="7" id="KW-0521">NADP</keyword>
<evidence type="ECO:0000256" key="6">
    <source>
        <dbReference type="ARBA" id="ARBA00022694"/>
    </source>
</evidence>
<evidence type="ECO:0000256" key="11">
    <source>
        <dbReference type="ARBA" id="ARBA00049447"/>
    </source>
</evidence>
<keyword evidence="4" id="KW-0285">Flavoprotein</keyword>
<comment type="catalytic activity">
    <reaction evidence="9">
        <text>5,6-dihydrouridine(47) in tRNA + NAD(+) = uridine(47) in tRNA + NADH + H(+)</text>
        <dbReference type="Rhea" id="RHEA:53364"/>
        <dbReference type="Rhea" id="RHEA-COMP:13539"/>
        <dbReference type="Rhea" id="RHEA-COMP:13540"/>
        <dbReference type="ChEBI" id="CHEBI:15378"/>
        <dbReference type="ChEBI" id="CHEBI:57540"/>
        <dbReference type="ChEBI" id="CHEBI:57945"/>
        <dbReference type="ChEBI" id="CHEBI:65315"/>
        <dbReference type="ChEBI" id="CHEBI:74443"/>
        <dbReference type="EC" id="1.3.1.89"/>
    </reaction>
    <physiologicalReaction direction="right-to-left" evidence="9">
        <dbReference type="Rhea" id="RHEA:53366"/>
    </physiologicalReaction>
</comment>
<dbReference type="SUPFAM" id="SSF51395">
    <property type="entry name" value="FMN-linked oxidoreductases"/>
    <property type="match status" value="1"/>
</dbReference>
<organism evidence="15 16">
    <name type="scientific">Pleodorina starrii</name>
    <dbReference type="NCBI Taxonomy" id="330485"/>
    <lineage>
        <taxon>Eukaryota</taxon>
        <taxon>Viridiplantae</taxon>
        <taxon>Chlorophyta</taxon>
        <taxon>core chlorophytes</taxon>
        <taxon>Chlorophyceae</taxon>
        <taxon>CS clade</taxon>
        <taxon>Chlamydomonadales</taxon>
        <taxon>Volvocaceae</taxon>
        <taxon>Pleodorina</taxon>
    </lineage>
</organism>
<feature type="compositionally biased region" description="Low complexity" evidence="13">
    <location>
        <begin position="432"/>
        <end position="445"/>
    </location>
</feature>
<evidence type="ECO:0000256" key="7">
    <source>
        <dbReference type="ARBA" id="ARBA00022857"/>
    </source>
</evidence>
<feature type="region of interest" description="Disordered" evidence="13">
    <location>
        <begin position="424"/>
        <end position="517"/>
    </location>
</feature>
<comment type="catalytic activity">
    <reaction evidence="11">
        <text>a 5,6-dihydrouridine in mRNA + NADP(+) = a uridine in mRNA + NADPH + H(+)</text>
        <dbReference type="Rhea" id="RHEA:69855"/>
        <dbReference type="Rhea" id="RHEA-COMP:14658"/>
        <dbReference type="Rhea" id="RHEA-COMP:17789"/>
        <dbReference type="ChEBI" id="CHEBI:15378"/>
        <dbReference type="ChEBI" id="CHEBI:57783"/>
        <dbReference type="ChEBI" id="CHEBI:58349"/>
        <dbReference type="ChEBI" id="CHEBI:65315"/>
        <dbReference type="ChEBI" id="CHEBI:74443"/>
    </reaction>
    <physiologicalReaction direction="right-to-left" evidence="11">
        <dbReference type="Rhea" id="RHEA:69857"/>
    </physiologicalReaction>
</comment>
<protein>
    <recommendedName>
        <fullName evidence="3">tRNA-dihydrouridine(47) synthase [NAD(P)(+)]</fullName>
        <ecNumber evidence="3">1.3.1.89</ecNumber>
    </recommendedName>
</protein>
<feature type="region of interest" description="Disordered" evidence="13">
    <location>
        <begin position="142"/>
        <end position="166"/>
    </location>
</feature>
<gene>
    <name evidence="15" type="primary">PLEST007977</name>
    <name evidence="15" type="ORF">PLESTB_001208500</name>
</gene>
<feature type="compositionally biased region" description="Basic and acidic residues" evidence="13">
    <location>
        <begin position="476"/>
        <end position="486"/>
    </location>
</feature>
<name>A0A9W6BT58_9CHLO</name>
<keyword evidence="6" id="KW-0819">tRNA processing</keyword>
<reference evidence="15 16" key="1">
    <citation type="journal article" date="2023" name="Commun. Biol.">
        <title>Reorganization of the ancestral sex-determining regions during the evolution of trioecy in Pleodorina starrii.</title>
        <authorList>
            <person name="Takahashi K."/>
            <person name="Suzuki S."/>
            <person name="Kawai-Toyooka H."/>
            <person name="Yamamoto K."/>
            <person name="Hamaji T."/>
            <person name="Ootsuki R."/>
            <person name="Yamaguchi H."/>
            <person name="Kawachi M."/>
            <person name="Higashiyama T."/>
            <person name="Nozaki H."/>
        </authorList>
    </citation>
    <scope>NUCLEOTIDE SEQUENCE [LARGE SCALE GENOMIC DNA]</scope>
    <source>
        <strain evidence="15 16">NIES-4479</strain>
    </source>
</reference>
<comment type="caution">
    <text evidence="15">The sequence shown here is derived from an EMBL/GenBank/DDBJ whole genome shotgun (WGS) entry which is preliminary data.</text>
</comment>
<evidence type="ECO:0000256" key="2">
    <source>
        <dbReference type="ARBA" id="ARBA00005451"/>
    </source>
</evidence>
<sequence>MPSFSELLNGTVRTAGEPSTSRRNVSAGGAHMAPWNLLQRRQRASTTAARASSQGIDGTPSIDYVGRLKGYKYGQGSCPMLFLAPMENLADRPFRRALAATIGGFDEACTEFLRIPGRSDNPLGSIRGVTSPARYDPRELQGLSGLGRLGGGGGGDDGGGGGGAGGGGGGGIPLGAQIMGSNPEYMGMAARYLVQVRGAPRVDLNCGCPANTVTGNGAGSSLLRTPRLLGDIVEAMVREVGGEAPVSVKLRAGFDDTSLLEDNLLAAQEAGASFVTLHPRTRGQAYSGAADWGLIARAVELLDIPVIGNGDVVSVSRAHALLRETGCHGLMVGRGAVHDPLIFHRIRHSFSSRGADDEAAAAAAAAAAGERGASGSGSWSGSGSGEWEWRWQSRWSGLSEADLIQDFLRAYAAHFVPGIDTGLQHTTRRHQQQQQQQQPQPQPQQEGAQRFRDSEPPTRGSLVTSTDPDLDPDSDSESRAGGRSDGDAEEVGVDASSWRQRQREGSGVSGGAGSGDDVGVCGGGGGGGVEVNAVKSFGRLKVVMRYLFASSPQLAEAAEGLLRRTPGDCSAGQLVGALCEQVERGWPAGGPSRRVLYDHMNKRVRELAAA</sequence>
<feature type="compositionally biased region" description="Polar residues" evidence="13">
    <location>
        <begin position="1"/>
        <end position="24"/>
    </location>
</feature>
<dbReference type="Proteomes" id="UP001165080">
    <property type="component" value="Unassembled WGS sequence"/>
</dbReference>
<dbReference type="EC" id="1.3.1.89" evidence="3"/>
<evidence type="ECO:0000256" key="8">
    <source>
        <dbReference type="ARBA" id="ARBA00023002"/>
    </source>
</evidence>
<evidence type="ECO:0000313" key="16">
    <source>
        <dbReference type="Proteomes" id="UP001165080"/>
    </source>
</evidence>
<dbReference type="PANTHER" id="PTHR45846">
    <property type="entry name" value="TRNA-DIHYDROURIDINE(47) SYNTHASE [NAD(P)(+)]-LIKE"/>
    <property type="match status" value="1"/>
</dbReference>
<dbReference type="GO" id="GO:0102265">
    <property type="term" value="F:tRNA-dihydrouridine47 synthase activity"/>
    <property type="evidence" value="ECO:0007669"/>
    <property type="project" value="UniProtKB-EC"/>
</dbReference>
<dbReference type="GO" id="GO:0050660">
    <property type="term" value="F:flavin adenine dinucleotide binding"/>
    <property type="evidence" value="ECO:0007669"/>
    <property type="project" value="InterPro"/>
</dbReference>
<evidence type="ECO:0000259" key="14">
    <source>
        <dbReference type="Pfam" id="PF01207"/>
    </source>
</evidence>
<comment type="cofactor">
    <cofactor evidence="1">
        <name>FMN</name>
        <dbReference type="ChEBI" id="CHEBI:58210"/>
    </cofactor>
</comment>
<comment type="similarity">
    <text evidence="2">Belongs to the Dus family. Dus3 subfamily.</text>
</comment>
<evidence type="ECO:0000256" key="1">
    <source>
        <dbReference type="ARBA" id="ARBA00001917"/>
    </source>
</evidence>
<evidence type="ECO:0000256" key="4">
    <source>
        <dbReference type="ARBA" id="ARBA00022630"/>
    </source>
</evidence>
<keyword evidence="8" id="KW-0560">Oxidoreductase</keyword>
<feature type="domain" description="DUS-like FMN-binding" evidence="14">
    <location>
        <begin position="174"/>
        <end position="354"/>
    </location>
</feature>